<dbReference type="eggNOG" id="arCOG03828">
    <property type="taxonomic scope" value="Archaea"/>
</dbReference>
<dbReference type="EMBL" id="AOIU01000005">
    <property type="protein sequence ID" value="ELZ29748.1"/>
    <property type="molecule type" value="Genomic_DNA"/>
</dbReference>
<dbReference type="AlphaFoldDB" id="M0D4G7"/>
<comment type="caution">
    <text evidence="2">The sequence shown here is derived from an EMBL/GenBank/DDBJ whole genome shotgun (WGS) entry which is preliminary data.</text>
</comment>
<keyword evidence="3" id="KW-1185">Reference proteome</keyword>
<dbReference type="RefSeq" id="WP_006882141.1">
    <property type="nucleotide sequence ID" value="NZ_AOIU01000005.1"/>
</dbReference>
<dbReference type="InterPro" id="IPR036388">
    <property type="entry name" value="WH-like_DNA-bd_sf"/>
</dbReference>
<dbReference type="Gene3D" id="1.10.10.10">
    <property type="entry name" value="Winged helix-like DNA-binding domain superfamily/Winged helix DNA-binding domain"/>
    <property type="match status" value="1"/>
</dbReference>
<dbReference type="STRING" id="797114.C475_02336"/>
<protein>
    <recommendedName>
        <fullName evidence="1">DUF7344 domain-containing protein</fullName>
    </recommendedName>
</protein>
<accession>M0D4G7</accession>
<proteinExistence type="predicted"/>
<evidence type="ECO:0000313" key="2">
    <source>
        <dbReference type="EMBL" id="ELZ29748.1"/>
    </source>
</evidence>
<gene>
    <name evidence="2" type="ORF">C475_02336</name>
</gene>
<organism evidence="2 3">
    <name type="scientific">Halosimplex carlsbadense 2-9-1</name>
    <dbReference type="NCBI Taxonomy" id="797114"/>
    <lineage>
        <taxon>Archaea</taxon>
        <taxon>Methanobacteriati</taxon>
        <taxon>Methanobacteriota</taxon>
        <taxon>Stenosarchaea group</taxon>
        <taxon>Halobacteria</taxon>
        <taxon>Halobacteriales</taxon>
        <taxon>Haloarculaceae</taxon>
        <taxon>Halosimplex</taxon>
    </lineage>
</organism>
<evidence type="ECO:0000259" key="1">
    <source>
        <dbReference type="Pfam" id="PF24035"/>
    </source>
</evidence>
<dbReference type="Pfam" id="PF24035">
    <property type="entry name" value="DUF7344"/>
    <property type="match status" value="1"/>
</dbReference>
<dbReference type="InterPro" id="IPR055768">
    <property type="entry name" value="DUF7344"/>
</dbReference>
<feature type="domain" description="DUF7344" evidence="1">
    <location>
        <begin position="25"/>
        <end position="91"/>
    </location>
</feature>
<dbReference type="Proteomes" id="UP000011626">
    <property type="component" value="Unassembled WGS sequence"/>
</dbReference>
<evidence type="ECO:0000313" key="3">
    <source>
        <dbReference type="Proteomes" id="UP000011626"/>
    </source>
</evidence>
<name>M0D4G7_9EURY</name>
<sequence length="108" mass="11819">MGRNHHEALEPATDANGTAETDELFAVLSNANRRFVLSHLAQRETSPALDPLAGALAEWSDDLSLEDARIALHHVHLPKLQETGLVEYDETVRLTDEAGAPLDLVEDL</sequence>
<reference evidence="2 3" key="1">
    <citation type="journal article" date="2014" name="PLoS Genet.">
        <title>Phylogenetically driven sequencing of extremely halophilic archaea reveals strategies for static and dynamic osmo-response.</title>
        <authorList>
            <person name="Becker E.A."/>
            <person name="Seitzer P.M."/>
            <person name="Tritt A."/>
            <person name="Larsen D."/>
            <person name="Krusor M."/>
            <person name="Yao A.I."/>
            <person name="Wu D."/>
            <person name="Madern D."/>
            <person name="Eisen J.A."/>
            <person name="Darling A.E."/>
            <person name="Facciotti M.T."/>
        </authorList>
    </citation>
    <scope>NUCLEOTIDE SEQUENCE [LARGE SCALE GENOMIC DNA]</scope>
    <source>
        <strain evidence="2 3">2-9-1</strain>
    </source>
</reference>
<dbReference type="OrthoDB" id="241157at2157"/>